<dbReference type="PROSITE" id="PS51375">
    <property type="entry name" value="PPR"/>
    <property type="match status" value="2"/>
</dbReference>
<dbReference type="Pfam" id="PF13041">
    <property type="entry name" value="PPR_2"/>
    <property type="match status" value="1"/>
</dbReference>
<evidence type="ECO:0000256" key="2">
    <source>
        <dbReference type="PROSITE-ProRule" id="PRU00708"/>
    </source>
</evidence>
<name>A0A803M5U6_CHEQI</name>
<accession>A0A803M5U6</accession>
<dbReference type="GO" id="GO:0009658">
    <property type="term" value="P:chloroplast organization"/>
    <property type="evidence" value="ECO:0007669"/>
    <property type="project" value="InterPro"/>
</dbReference>
<keyword evidence="4" id="KW-1185">Reference proteome</keyword>
<dbReference type="GO" id="GO:0000373">
    <property type="term" value="P:Group II intron splicing"/>
    <property type="evidence" value="ECO:0007669"/>
    <property type="project" value="InterPro"/>
</dbReference>
<evidence type="ECO:0000256" key="1">
    <source>
        <dbReference type="ARBA" id="ARBA00022737"/>
    </source>
</evidence>
<dbReference type="GO" id="GO:0003723">
    <property type="term" value="F:RNA binding"/>
    <property type="evidence" value="ECO:0007669"/>
    <property type="project" value="InterPro"/>
</dbReference>
<reference evidence="3" key="1">
    <citation type="journal article" date="2017" name="Nature">
        <title>The genome of Chenopodium quinoa.</title>
        <authorList>
            <person name="Jarvis D.E."/>
            <person name="Ho Y.S."/>
            <person name="Lightfoot D.J."/>
            <person name="Schmoeckel S.M."/>
            <person name="Li B."/>
            <person name="Borm T.J.A."/>
            <person name="Ohyanagi H."/>
            <person name="Mineta K."/>
            <person name="Michell C.T."/>
            <person name="Saber N."/>
            <person name="Kharbatia N.M."/>
            <person name="Rupper R.R."/>
            <person name="Sharp A.R."/>
            <person name="Dally N."/>
            <person name="Boughton B.A."/>
            <person name="Woo Y.H."/>
            <person name="Gao G."/>
            <person name="Schijlen E.G.W.M."/>
            <person name="Guo X."/>
            <person name="Momin A.A."/>
            <person name="Negrao S."/>
            <person name="Al-Babili S."/>
            <person name="Gehring C."/>
            <person name="Roessner U."/>
            <person name="Jung C."/>
            <person name="Murphy K."/>
            <person name="Arold S.T."/>
            <person name="Gojobori T."/>
            <person name="van der Linden C.G."/>
            <person name="van Loo E.N."/>
            <person name="Jellen E.N."/>
            <person name="Maughan P.J."/>
            <person name="Tester M."/>
        </authorList>
    </citation>
    <scope>NUCLEOTIDE SEQUENCE [LARGE SCALE GENOMIC DNA]</scope>
    <source>
        <strain evidence="3">cv. PI 614886</strain>
    </source>
</reference>
<dbReference type="Pfam" id="PF01535">
    <property type="entry name" value="PPR"/>
    <property type="match status" value="1"/>
</dbReference>
<keyword evidence="1" id="KW-0677">Repeat</keyword>
<dbReference type="Gene3D" id="1.25.40.10">
    <property type="entry name" value="Tetratricopeptide repeat domain"/>
    <property type="match status" value="1"/>
</dbReference>
<reference evidence="3" key="2">
    <citation type="submission" date="2021-03" db="UniProtKB">
        <authorList>
            <consortium name="EnsemblPlants"/>
        </authorList>
    </citation>
    <scope>IDENTIFICATION</scope>
</reference>
<protein>
    <recommendedName>
        <fullName evidence="5">Pentatricopeptide repeat-containing protein</fullName>
    </recommendedName>
</protein>
<dbReference type="AlphaFoldDB" id="A0A803M5U6"/>
<dbReference type="PANTHER" id="PTHR47594">
    <property type="entry name" value="PPR CONTAINING PLANT-LIKE PROTEIN"/>
    <property type="match status" value="1"/>
</dbReference>
<organism evidence="3 4">
    <name type="scientific">Chenopodium quinoa</name>
    <name type="common">Quinoa</name>
    <dbReference type="NCBI Taxonomy" id="63459"/>
    <lineage>
        <taxon>Eukaryota</taxon>
        <taxon>Viridiplantae</taxon>
        <taxon>Streptophyta</taxon>
        <taxon>Embryophyta</taxon>
        <taxon>Tracheophyta</taxon>
        <taxon>Spermatophyta</taxon>
        <taxon>Magnoliopsida</taxon>
        <taxon>eudicotyledons</taxon>
        <taxon>Gunneridae</taxon>
        <taxon>Pentapetalae</taxon>
        <taxon>Caryophyllales</taxon>
        <taxon>Chenopodiaceae</taxon>
        <taxon>Chenopodioideae</taxon>
        <taxon>Atripliceae</taxon>
        <taxon>Chenopodium</taxon>
    </lineage>
</organism>
<proteinExistence type="predicted"/>
<dbReference type="Proteomes" id="UP000596660">
    <property type="component" value="Unplaced"/>
</dbReference>
<evidence type="ECO:0000313" key="4">
    <source>
        <dbReference type="Proteomes" id="UP000596660"/>
    </source>
</evidence>
<evidence type="ECO:0008006" key="5">
    <source>
        <dbReference type="Google" id="ProtNLM"/>
    </source>
</evidence>
<dbReference type="InterPro" id="IPR002885">
    <property type="entry name" value="PPR_rpt"/>
</dbReference>
<dbReference type="PANTHER" id="PTHR47594:SF5">
    <property type="entry name" value="PENTACOTRIPEPTIDE-REPEAT REGION OF PRORP DOMAIN-CONTAINING PROTEIN"/>
    <property type="match status" value="1"/>
</dbReference>
<feature type="repeat" description="PPR" evidence="2">
    <location>
        <begin position="126"/>
        <end position="160"/>
    </location>
</feature>
<dbReference type="EnsemblPlants" id="AUR62023819-RA">
    <property type="protein sequence ID" value="AUR62023819-RA:cds"/>
    <property type="gene ID" value="AUR62023819"/>
</dbReference>
<dbReference type="Gramene" id="AUR62023819-RA">
    <property type="protein sequence ID" value="AUR62023819-RA:cds"/>
    <property type="gene ID" value="AUR62023819"/>
</dbReference>
<dbReference type="InterPro" id="IPR011990">
    <property type="entry name" value="TPR-like_helical_dom_sf"/>
</dbReference>
<dbReference type="NCBIfam" id="TIGR00756">
    <property type="entry name" value="PPR"/>
    <property type="match status" value="2"/>
</dbReference>
<sequence length="248" mass="28410">MLTVVIEKLSWKRRCQYWSETSQRDSVSHFQHPKSLDFFVDSDSNRSKIPIQGIERVEGVSAEIKGVPGKGKLLSKGKQKGKAKLERGSGSVKADLLDTLTELQRQNHLDLALQVFDFVKKEYKPDLPLYYDMILLLGKNKLIHKAEELFDELKKEGLQPDVRAYTELIGAYFQVDMVEKAVETYNEMKVSGCIPDKLTLMIMVRNLEKAGKEELAASVKSDFEEYVDEPEKFLEEVEKKYGRDLSIV</sequence>
<feature type="repeat" description="PPR" evidence="2">
    <location>
        <begin position="161"/>
        <end position="195"/>
    </location>
</feature>
<evidence type="ECO:0000313" key="3">
    <source>
        <dbReference type="EnsemblPlants" id="AUR62023819-RA:cds"/>
    </source>
</evidence>
<dbReference type="InterPro" id="IPR044190">
    <property type="entry name" value="THA8-like"/>
</dbReference>